<dbReference type="Proteomes" id="UP000284614">
    <property type="component" value="Unassembled WGS sequence"/>
</dbReference>
<protein>
    <submittedName>
        <fullName evidence="1">Uncharacterized protein</fullName>
    </submittedName>
</protein>
<sequence length="62" mass="7112">MTGPDRERYQLKFFSSRLDDGRRLTTPKEAFTTDNLTIPGCFCKSRLGARGGIIQEKRNTFI</sequence>
<evidence type="ECO:0000313" key="2">
    <source>
        <dbReference type="Proteomes" id="UP000284614"/>
    </source>
</evidence>
<comment type="caution">
    <text evidence="1">The sequence shown here is derived from an EMBL/GenBank/DDBJ whole genome shotgun (WGS) entry which is preliminary data.</text>
</comment>
<evidence type="ECO:0000313" key="1">
    <source>
        <dbReference type="EMBL" id="RGY69636.1"/>
    </source>
</evidence>
<dbReference type="EMBL" id="QSDG01000005">
    <property type="protein sequence ID" value="RGY69636.1"/>
    <property type="molecule type" value="Genomic_DNA"/>
</dbReference>
<name>A0A3E5CDC1_BACFG</name>
<proteinExistence type="predicted"/>
<dbReference type="AlphaFoldDB" id="A0A3E5CDC1"/>
<reference evidence="1 2" key="1">
    <citation type="submission" date="2018-08" db="EMBL/GenBank/DDBJ databases">
        <title>A genome reference for cultivated species of the human gut microbiota.</title>
        <authorList>
            <person name="Zou Y."/>
            <person name="Xue W."/>
            <person name="Luo G."/>
        </authorList>
    </citation>
    <scope>NUCLEOTIDE SEQUENCE [LARGE SCALE GENOMIC DNA]</scope>
    <source>
        <strain evidence="1 2">OF01-1</strain>
    </source>
</reference>
<accession>A0A3E5CDC1</accession>
<gene>
    <name evidence="1" type="ORF">DXA27_06880</name>
</gene>
<organism evidence="1 2">
    <name type="scientific">Bacteroides fragilis</name>
    <dbReference type="NCBI Taxonomy" id="817"/>
    <lineage>
        <taxon>Bacteria</taxon>
        <taxon>Pseudomonadati</taxon>
        <taxon>Bacteroidota</taxon>
        <taxon>Bacteroidia</taxon>
        <taxon>Bacteroidales</taxon>
        <taxon>Bacteroidaceae</taxon>
        <taxon>Bacteroides</taxon>
    </lineage>
</organism>